<dbReference type="Gene3D" id="3.10.630.10">
    <property type="entry name" value="dip2346 domain like"/>
    <property type="match status" value="1"/>
</dbReference>
<dbReference type="InterPro" id="IPR048496">
    <property type="entry name" value="DUF1846_N"/>
</dbReference>
<evidence type="ECO:0000256" key="1">
    <source>
        <dbReference type="HAMAP-Rule" id="MF_01567"/>
    </source>
</evidence>
<dbReference type="Gene3D" id="3.40.140.40">
    <property type="entry name" value="Domain of unknown function (DUF1846), C-terminal subdomain"/>
    <property type="match status" value="1"/>
</dbReference>
<proteinExistence type="inferred from homology"/>
<dbReference type="InterPro" id="IPR014999">
    <property type="entry name" value="DUF1846"/>
</dbReference>
<dbReference type="Pfam" id="PF08903">
    <property type="entry name" value="DUF1846"/>
    <property type="match status" value="1"/>
</dbReference>
<evidence type="ECO:0000259" key="3">
    <source>
        <dbReference type="Pfam" id="PF20921"/>
    </source>
</evidence>
<dbReference type="InterPro" id="IPR048441">
    <property type="entry name" value="DUF1846_C"/>
</dbReference>
<feature type="domain" description="DUF1846" evidence="3">
    <location>
        <begin position="341"/>
        <end position="493"/>
    </location>
</feature>
<feature type="domain" description="DUF1846" evidence="2">
    <location>
        <begin position="5"/>
        <end position="336"/>
    </location>
</feature>
<sequence>MGNTIGFDNEKYLQLQSEKIRERIAQFGGKLYLEFGGKLFDDYHASRVLPGFKPDSKVNMLLQLKDQAEILLVISAPDIAKNKVRGDLGITYDADVLRLIDAFRGIGLYVGSVVLTQFEGQPAAEAFQKRLESLGVKVFRHYTIPGYPSNIPLIVSDQGFGKNDYVETSRSLVVVTAPGPGSGKMATCLSQLYHENKRGIRAGYAKFETFPIWNLALTHPVNLAYEAATADLNDVNMIDPFHLEAYGETAVNYNRDVEVFPVLNAMLEKIAGESPYKSPTDMGVNMAGFCIVDDEACCAASRQEIIRRYYSSLCGLRQGKLAEEEVRKVELLMSKAGVTLEDRPVVAPVRRLAEETGLPAAAIQLPDGRVVTGKTSTLLGASSAALLNALKALGGIHDAIHLISPIVIEPIQKLKTTHLGSVNPLLHTDEILLALSICAATNPTAELALRQLPKLRHCEAHSSVILSHVDEDTFRRLGLNLTCEPQYQTNKLYHK</sequence>
<comment type="caution">
    <text evidence="4">The sequence shown here is derived from an EMBL/GenBank/DDBJ whole genome shotgun (WGS) entry which is preliminary data.</text>
</comment>
<dbReference type="HAMAP" id="MF_01567">
    <property type="entry name" value="UPF0371"/>
    <property type="match status" value="1"/>
</dbReference>
<organism evidence="4 5">
    <name type="scientific">Candidatus Acutalibacter pullicola</name>
    <dbReference type="NCBI Taxonomy" id="2838417"/>
    <lineage>
        <taxon>Bacteria</taxon>
        <taxon>Bacillati</taxon>
        <taxon>Bacillota</taxon>
        <taxon>Clostridia</taxon>
        <taxon>Eubacteriales</taxon>
        <taxon>Acutalibacteraceae</taxon>
        <taxon>Acutalibacter</taxon>
    </lineage>
</organism>
<gene>
    <name evidence="4" type="ORF">H9710_08565</name>
</gene>
<evidence type="ECO:0000313" key="4">
    <source>
        <dbReference type="EMBL" id="HJB98615.1"/>
    </source>
</evidence>
<reference evidence="4" key="1">
    <citation type="journal article" date="2021" name="PeerJ">
        <title>Extensive microbial diversity within the chicken gut microbiome revealed by metagenomics and culture.</title>
        <authorList>
            <person name="Gilroy R."/>
            <person name="Ravi A."/>
            <person name="Getino M."/>
            <person name="Pursley I."/>
            <person name="Horton D.L."/>
            <person name="Alikhan N.F."/>
            <person name="Baker D."/>
            <person name="Gharbi K."/>
            <person name="Hall N."/>
            <person name="Watson M."/>
            <person name="Adriaenssens E.M."/>
            <person name="Foster-Nyarko E."/>
            <person name="Jarju S."/>
            <person name="Secka A."/>
            <person name="Antonio M."/>
            <person name="Oren A."/>
            <person name="Chaudhuri R.R."/>
            <person name="La Ragione R."/>
            <person name="Hildebrand F."/>
            <person name="Pallen M.J."/>
        </authorList>
    </citation>
    <scope>NUCLEOTIDE SEQUENCE</scope>
    <source>
        <strain evidence="4">CHK185-1770</strain>
    </source>
</reference>
<dbReference type="Gene3D" id="1.20.1570.10">
    <property type="entry name" value="dip2346 domain like"/>
    <property type="match status" value="1"/>
</dbReference>
<protein>
    <recommendedName>
        <fullName evidence="1">UPF0371 protein H9710_08565</fullName>
    </recommendedName>
</protein>
<dbReference type="PIRSF" id="PIRSF033132">
    <property type="entry name" value="DUF1846"/>
    <property type="match status" value="1"/>
</dbReference>
<dbReference type="Proteomes" id="UP000826793">
    <property type="component" value="Unassembled WGS sequence"/>
</dbReference>
<dbReference type="NCBIfam" id="NF010184">
    <property type="entry name" value="PRK13663.1"/>
    <property type="match status" value="1"/>
</dbReference>
<accession>A0A9D2MYI1</accession>
<dbReference type="Pfam" id="PF20921">
    <property type="entry name" value="DUF1846_C"/>
    <property type="match status" value="1"/>
</dbReference>
<dbReference type="EMBL" id="DWXG01000071">
    <property type="protein sequence ID" value="HJB98615.1"/>
    <property type="molecule type" value="Genomic_DNA"/>
</dbReference>
<comment type="similarity">
    <text evidence="1">Belongs to the UPF0371 family.</text>
</comment>
<dbReference type="AlphaFoldDB" id="A0A9D2MYI1"/>
<evidence type="ECO:0000313" key="5">
    <source>
        <dbReference type="Proteomes" id="UP000826793"/>
    </source>
</evidence>
<reference evidence="4" key="2">
    <citation type="submission" date="2021-04" db="EMBL/GenBank/DDBJ databases">
        <authorList>
            <person name="Gilroy R."/>
        </authorList>
    </citation>
    <scope>NUCLEOTIDE SEQUENCE</scope>
    <source>
        <strain evidence="4">CHK185-1770</strain>
    </source>
</reference>
<evidence type="ECO:0000259" key="2">
    <source>
        <dbReference type="Pfam" id="PF08903"/>
    </source>
</evidence>
<name>A0A9D2MYI1_9FIRM</name>